<keyword evidence="8 10" id="KW-0675">Receptor</keyword>
<name>A0A182NMR2_9DIPT</name>
<comment type="subcellular location">
    <subcellularLocation>
        <location evidence="1">Cell membrane</location>
        <topology evidence="1">Multi-pass membrane protein</topology>
    </subcellularLocation>
</comment>
<feature type="domain" description="G-protein coupled receptors family 1 profile" evidence="13">
    <location>
        <begin position="1"/>
        <end position="699"/>
    </location>
</feature>
<dbReference type="GO" id="GO:0005886">
    <property type="term" value="C:plasma membrane"/>
    <property type="evidence" value="ECO:0007669"/>
    <property type="project" value="UniProtKB-SubCell"/>
</dbReference>
<dbReference type="VEuPathDB" id="VectorBase:ADIR008947"/>
<dbReference type="InterPro" id="IPR000276">
    <property type="entry name" value="GPCR_Rhodpsn"/>
</dbReference>
<feature type="transmembrane region" description="Helical" evidence="12">
    <location>
        <begin position="115"/>
        <end position="137"/>
    </location>
</feature>
<dbReference type="PRINTS" id="PR00237">
    <property type="entry name" value="GPCRRHODOPSN"/>
</dbReference>
<keyword evidence="5 12" id="KW-1133">Transmembrane helix</keyword>
<feature type="compositionally biased region" description="Polar residues" evidence="11">
    <location>
        <begin position="368"/>
        <end position="383"/>
    </location>
</feature>
<dbReference type="Pfam" id="PF00001">
    <property type="entry name" value="7tm_1"/>
    <property type="match status" value="2"/>
</dbReference>
<evidence type="ECO:0000256" key="12">
    <source>
        <dbReference type="SAM" id="Phobius"/>
    </source>
</evidence>
<feature type="transmembrane region" description="Helical" evidence="12">
    <location>
        <begin position="30"/>
        <end position="52"/>
    </location>
</feature>
<dbReference type="SUPFAM" id="SSF81321">
    <property type="entry name" value="Family A G protein-coupled receptor-like"/>
    <property type="match status" value="2"/>
</dbReference>
<dbReference type="PROSITE" id="PS00237">
    <property type="entry name" value="G_PROTEIN_RECEP_F1_1"/>
    <property type="match status" value="1"/>
</dbReference>
<organism evidence="14 15">
    <name type="scientific">Anopheles dirus</name>
    <dbReference type="NCBI Taxonomy" id="7168"/>
    <lineage>
        <taxon>Eukaryota</taxon>
        <taxon>Metazoa</taxon>
        <taxon>Ecdysozoa</taxon>
        <taxon>Arthropoda</taxon>
        <taxon>Hexapoda</taxon>
        <taxon>Insecta</taxon>
        <taxon>Pterygota</taxon>
        <taxon>Neoptera</taxon>
        <taxon>Endopterygota</taxon>
        <taxon>Diptera</taxon>
        <taxon>Nematocera</taxon>
        <taxon>Culicoidea</taxon>
        <taxon>Culicidae</taxon>
        <taxon>Anophelinae</taxon>
        <taxon>Anopheles</taxon>
    </lineage>
</organism>
<sequence length="729" mass="80028">MILSMKVAGRNGTELLQQDGYFPLDSEYCLVWICLDVLFCTASIMHLCTISVDRYLSLRYPMKFGRNKTRRRVVLKISFVWLLSIAMSLPLSLMYSKNHASVLVNGTCQIPDPVYKLVGSIVCFYIPLCVMLITYTLTVRLLAQQSENLGGVGSGGGWSSGWLGQAPAFDRRNTWKRIIKLSLPTAQNQHAHSAASTDTELSTLDNHDLWLLESSIPEPSSITMTAMQRFGEEMLKLSQGLESVAQHSDRNHGLNGSSRSPDLNRDKDSFRKKVPTRNPSSAGTMVTIRSPVPVKKRRSSTSTWINRRNSGTPPPVRLVRKRFKSLPHAIPPQDSDDIEVDEQFMQDVLLELREREEKVTPDPARCRPTQTGDDSLPSGPSTSDPRDGDTCSEGPSAGSALSSHPLSQSLKLPPPCKCPFFGEGASSRQQYLRPAEIKIVKTSSDFSAMAATGDSLVYSTISISSSSNVTSHPTRSISSSLSTLPASALASPSRKCSAPKGISVVTWDQRRHQRRGSSFGGARTSLLLTPTKASPSSVSLRRSINLRHSALDGGSCGVAGSGETIFRGAPKKNSSSPCLMQQQTGGGGATVAMMAVAAATTTVPTLATTTMTVRSHHSRNSSMISRNSSRHGRIIRLEQKATKVLGVVFFTFVILWAPFFVLNLLPSVCKHCEDNIDQWVFEFVTWLGYASSLVNPIFYTIFNKAFRDAFRKVLLCRYGLKTRHWQPNS</sequence>
<keyword evidence="3" id="KW-1003">Cell membrane</keyword>
<evidence type="ECO:0000256" key="6">
    <source>
        <dbReference type="ARBA" id="ARBA00023040"/>
    </source>
</evidence>
<feature type="transmembrane region" description="Helical" evidence="12">
    <location>
        <begin position="644"/>
        <end position="663"/>
    </location>
</feature>
<dbReference type="Proteomes" id="UP000075884">
    <property type="component" value="Unassembled WGS sequence"/>
</dbReference>
<keyword evidence="9 10" id="KW-0807">Transducer</keyword>
<evidence type="ECO:0000259" key="13">
    <source>
        <dbReference type="PROSITE" id="PS50262"/>
    </source>
</evidence>
<evidence type="ECO:0000256" key="7">
    <source>
        <dbReference type="ARBA" id="ARBA00023136"/>
    </source>
</evidence>
<keyword evidence="4 10" id="KW-0812">Transmembrane</keyword>
<dbReference type="InterPro" id="IPR017452">
    <property type="entry name" value="GPCR_Rhodpsn_7TM"/>
</dbReference>
<evidence type="ECO:0000256" key="8">
    <source>
        <dbReference type="ARBA" id="ARBA00023170"/>
    </source>
</evidence>
<evidence type="ECO:0000256" key="5">
    <source>
        <dbReference type="ARBA" id="ARBA00022989"/>
    </source>
</evidence>
<feature type="compositionally biased region" description="Polar residues" evidence="11">
    <location>
        <begin position="399"/>
        <end position="408"/>
    </location>
</feature>
<feature type="region of interest" description="Disordered" evidence="11">
    <location>
        <begin position="241"/>
        <end position="317"/>
    </location>
</feature>
<reference evidence="15" key="1">
    <citation type="submission" date="2013-03" db="EMBL/GenBank/DDBJ databases">
        <title>The Genome Sequence of Anopheles dirus WRAIR2.</title>
        <authorList>
            <consortium name="The Broad Institute Genomics Platform"/>
            <person name="Neafsey D.E."/>
            <person name="Walton C."/>
            <person name="Walker B."/>
            <person name="Young S.K."/>
            <person name="Zeng Q."/>
            <person name="Gargeya S."/>
            <person name="Fitzgerald M."/>
            <person name="Haas B."/>
            <person name="Abouelleil A."/>
            <person name="Allen A.W."/>
            <person name="Alvarado L."/>
            <person name="Arachchi H.M."/>
            <person name="Berlin A.M."/>
            <person name="Chapman S.B."/>
            <person name="Gainer-Dewar J."/>
            <person name="Goldberg J."/>
            <person name="Griggs A."/>
            <person name="Gujja S."/>
            <person name="Hansen M."/>
            <person name="Howarth C."/>
            <person name="Imamovic A."/>
            <person name="Ireland A."/>
            <person name="Larimer J."/>
            <person name="McCowan C."/>
            <person name="Murphy C."/>
            <person name="Pearson M."/>
            <person name="Poon T.W."/>
            <person name="Priest M."/>
            <person name="Roberts A."/>
            <person name="Saif S."/>
            <person name="Shea T."/>
            <person name="Sisk P."/>
            <person name="Sykes S."/>
            <person name="Wortman J."/>
            <person name="Nusbaum C."/>
            <person name="Birren B."/>
        </authorList>
    </citation>
    <scope>NUCLEOTIDE SEQUENCE [LARGE SCALE GENOMIC DNA]</scope>
    <source>
        <strain evidence="15">WRAIR2</strain>
    </source>
</reference>
<evidence type="ECO:0000256" key="3">
    <source>
        <dbReference type="ARBA" id="ARBA00022475"/>
    </source>
</evidence>
<evidence type="ECO:0000313" key="14">
    <source>
        <dbReference type="EnsemblMetazoa" id="ADIR008947-PA"/>
    </source>
</evidence>
<feature type="compositionally biased region" description="Polar residues" evidence="11">
    <location>
        <begin position="300"/>
        <end position="311"/>
    </location>
</feature>
<feature type="transmembrane region" description="Helical" evidence="12">
    <location>
        <begin position="683"/>
        <end position="702"/>
    </location>
</feature>
<reference evidence="14" key="2">
    <citation type="submission" date="2020-05" db="UniProtKB">
        <authorList>
            <consortium name="EnsemblMetazoa"/>
        </authorList>
    </citation>
    <scope>IDENTIFICATION</scope>
    <source>
        <strain evidence="14">WRAIR2</strain>
    </source>
</reference>
<dbReference type="Gene3D" id="1.20.1070.10">
    <property type="entry name" value="Rhodopsin 7-helix transmembrane proteins"/>
    <property type="match status" value="2"/>
</dbReference>
<evidence type="ECO:0000256" key="2">
    <source>
        <dbReference type="ARBA" id="ARBA00010663"/>
    </source>
</evidence>
<evidence type="ECO:0000256" key="9">
    <source>
        <dbReference type="ARBA" id="ARBA00023224"/>
    </source>
</evidence>
<dbReference type="PANTHER" id="PTHR24248">
    <property type="entry name" value="ADRENERGIC RECEPTOR-RELATED G-PROTEIN COUPLED RECEPTOR"/>
    <property type="match status" value="1"/>
</dbReference>
<accession>A0A182NMR2</accession>
<dbReference type="GO" id="GO:0004930">
    <property type="term" value="F:G protein-coupled receptor activity"/>
    <property type="evidence" value="ECO:0007669"/>
    <property type="project" value="UniProtKB-KW"/>
</dbReference>
<protein>
    <recommendedName>
        <fullName evidence="13">G-protein coupled receptors family 1 profile domain-containing protein</fullName>
    </recommendedName>
</protein>
<dbReference type="PROSITE" id="PS50262">
    <property type="entry name" value="G_PROTEIN_RECEP_F1_2"/>
    <property type="match status" value="1"/>
</dbReference>
<feature type="region of interest" description="Disordered" evidence="11">
    <location>
        <begin position="353"/>
        <end position="408"/>
    </location>
</feature>
<evidence type="ECO:0000313" key="15">
    <source>
        <dbReference type="Proteomes" id="UP000075884"/>
    </source>
</evidence>
<dbReference type="EnsemblMetazoa" id="ADIR008947-RA">
    <property type="protein sequence ID" value="ADIR008947-PA"/>
    <property type="gene ID" value="ADIR008947"/>
</dbReference>
<dbReference type="AlphaFoldDB" id="A0A182NMR2"/>
<proteinExistence type="inferred from homology"/>
<evidence type="ECO:0000256" key="1">
    <source>
        <dbReference type="ARBA" id="ARBA00004651"/>
    </source>
</evidence>
<dbReference type="STRING" id="7168.A0A182NMR2"/>
<keyword evidence="15" id="KW-1185">Reference proteome</keyword>
<feature type="transmembrane region" description="Helical" evidence="12">
    <location>
        <begin position="73"/>
        <end position="95"/>
    </location>
</feature>
<keyword evidence="6 10" id="KW-0297">G-protein coupled receptor</keyword>
<keyword evidence="7 12" id="KW-0472">Membrane</keyword>
<evidence type="ECO:0000256" key="10">
    <source>
        <dbReference type="RuleBase" id="RU000688"/>
    </source>
</evidence>
<evidence type="ECO:0000256" key="11">
    <source>
        <dbReference type="SAM" id="MobiDB-lite"/>
    </source>
</evidence>
<evidence type="ECO:0000256" key="4">
    <source>
        <dbReference type="ARBA" id="ARBA00022692"/>
    </source>
</evidence>
<feature type="compositionally biased region" description="Basic and acidic residues" evidence="11">
    <location>
        <begin position="262"/>
        <end position="271"/>
    </location>
</feature>
<comment type="similarity">
    <text evidence="2 10">Belongs to the G-protein coupled receptor 1 family.</text>
</comment>